<keyword evidence="3" id="KW-1185">Reference proteome</keyword>
<reference evidence="2 3" key="2">
    <citation type="journal article" date="2010" name="Nature">
        <title>Comparative genomics reveals mobile pathogenicity chromosomes in Fusarium.</title>
        <authorList>
            <person name="Ma L.J."/>
            <person name="van der Does H.C."/>
            <person name="Borkovich K.A."/>
            <person name="Coleman J.J."/>
            <person name="Daboussi M.J."/>
            <person name="Di Pietro A."/>
            <person name="Dufresne M."/>
            <person name="Freitag M."/>
            <person name="Grabherr M."/>
            <person name="Henrissat B."/>
            <person name="Houterman P.M."/>
            <person name="Kang S."/>
            <person name="Shim W.B."/>
            <person name="Woloshuk C."/>
            <person name="Xie X."/>
            <person name="Xu J.R."/>
            <person name="Antoniw J."/>
            <person name="Baker S.E."/>
            <person name="Bluhm B.H."/>
            <person name="Breakspear A."/>
            <person name="Brown D.W."/>
            <person name="Butchko R.A."/>
            <person name="Chapman S."/>
            <person name="Coulson R."/>
            <person name="Coutinho P.M."/>
            <person name="Danchin E.G."/>
            <person name="Diener A."/>
            <person name="Gale L.R."/>
            <person name="Gardiner D.M."/>
            <person name="Goff S."/>
            <person name="Hammond-Kosack K.E."/>
            <person name="Hilburn K."/>
            <person name="Hua-Van A."/>
            <person name="Jonkers W."/>
            <person name="Kazan K."/>
            <person name="Kodira C.D."/>
            <person name="Koehrsen M."/>
            <person name="Kumar L."/>
            <person name="Lee Y.H."/>
            <person name="Li L."/>
            <person name="Manners J.M."/>
            <person name="Miranda-Saavedra D."/>
            <person name="Mukherjee M."/>
            <person name="Park G."/>
            <person name="Park J."/>
            <person name="Park S.Y."/>
            <person name="Proctor R.H."/>
            <person name="Regev A."/>
            <person name="Ruiz-Roldan M.C."/>
            <person name="Sain D."/>
            <person name="Sakthikumar S."/>
            <person name="Sykes S."/>
            <person name="Schwartz D.C."/>
            <person name="Turgeon B.G."/>
            <person name="Wapinski I."/>
            <person name="Yoder O."/>
            <person name="Young S."/>
            <person name="Zeng Q."/>
            <person name="Zhou S."/>
            <person name="Galagan J."/>
            <person name="Cuomo C.A."/>
            <person name="Kistler H.C."/>
            <person name="Rep M."/>
        </authorList>
    </citation>
    <scope>GENOME REANNOTATION</scope>
    <source>
        <strain evidence="3">ATCC MYA-4620 / CBS 123657 / FGSC 9075 / NRRL 31084 / PH-1</strain>
        <strain evidence="2">PH-1 / ATCC MYA-4620 / FGSC 9075 / NRRL 31084</strain>
    </source>
</reference>
<dbReference type="Proteomes" id="UP000070720">
    <property type="component" value="Chromosome 2"/>
</dbReference>
<accession>A0A0E0S0X9</accession>
<organism evidence="1 3">
    <name type="scientific">Gibberella zeae (strain ATCC MYA-4620 / CBS 123657 / FGSC 9075 / NRRL 31084 / PH-1)</name>
    <name type="common">Wheat head blight fungus</name>
    <name type="synonym">Fusarium graminearum</name>
    <dbReference type="NCBI Taxonomy" id="229533"/>
    <lineage>
        <taxon>Eukaryota</taxon>
        <taxon>Fungi</taxon>
        <taxon>Dikarya</taxon>
        <taxon>Ascomycota</taxon>
        <taxon>Pezizomycotina</taxon>
        <taxon>Sordariomycetes</taxon>
        <taxon>Hypocreomycetidae</taxon>
        <taxon>Hypocreales</taxon>
        <taxon>Nectriaceae</taxon>
        <taxon>Fusarium</taxon>
    </lineage>
</organism>
<dbReference type="AlphaFoldDB" id="A0A098DDZ7"/>
<reference evidence="2 3" key="1">
    <citation type="journal article" date="2007" name="Science">
        <title>The Fusarium graminearum genome reveals a link between localized polymorphism and pathogen specialization.</title>
        <authorList>
            <person name="Cuomo C.A."/>
            <person name="Gueldener U."/>
            <person name="Xu J.-R."/>
            <person name="Trail F."/>
            <person name="Turgeon B.G."/>
            <person name="Di Pietro A."/>
            <person name="Walton J.D."/>
            <person name="Ma L.-J."/>
            <person name="Baker S.E."/>
            <person name="Rep M."/>
            <person name="Adam G."/>
            <person name="Antoniw J."/>
            <person name="Baldwin T."/>
            <person name="Calvo S.E."/>
            <person name="Chang Y.-L."/>
            <person name="DeCaprio D."/>
            <person name="Gale L.R."/>
            <person name="Gnerre S."/>
            <person name="Goswami R.S."/>
            <person name="Hammond-Kosack K."/>
            <person name="Harris L.J."/>
            <person name="Hilburn K."/>
            <person name="Kennell J.C."/>
            <person name="Kroken S."/>
            <person name="Magnuson J.K."/>
            <person name="Mannhaupt G."/>
            <person name="Mauceli E.W."/>
            <person name="Mewes H.-W."/>
            <person name="Mitterbauer R."/>
            <person name="Muehlbauer G."/>
            <person name="Muensterkoetter M."/>
            <person name="Nelson D."/>
            <person name="O'Donnell K."/>
            <person name="Ouellet T."/>
            <person name="Qi W."/>
            <person name="Quesneville H."/>
            <person name="Roncero M.I.G."/>
            <person name="Seong K.-Y."/>
            <person name="Tetko I.V."/>
            <person name="Urban M."/>
            <person name="Waalwijk C."/>
            <person name="Ward T.J."/>
            <person name="Yao J."/>
            <person name="Birren B.W."/>
            <person name="Kistler H.C."/>
        </authorList>
    </citation>
    <scope>NUCLEOTIDE SEQUENCE [LARGE SCALE GENOMIC DNA]</scope>
    <source>
        <strain evidence="3">ATCC MYA-4620 / CBS 123657 / FGSC 9075 / NRRL 31084 / PH-1</strain>
        <strain evidence="2">PH-1 / ATCC MYA-4620 / FGSC 9075 / NRRL 31084</strain>
    </source>
</reference>
<proteinExistence type="predicted"/>
<protein>
    <submittedName>
        <fullName evidence="1">Chromosome 2, complete genome</fullName>
    </submittedName>
</protein>
<dbReference type="EMBL" id="HG970333">
    <property type="protein sequence ID" value="CEF77154.1"/>
    <property type="molecule type" value="Genomic_DNA"/>
</dbReference>
<evidence type="ECO:0000313" key="2">
    <source>
        <dbReference type="EnsemblFungi" id="CEF77154"/>
    </source>
</evidence>
<dbReference type="EnsemblFungi" id="CEF77154">
    <property type="protein sequence ID" value="CEF77154"/>
    <property type="gene ID" value="FGRRES_15507"/>
</dbReference>
<gene>
    <name evidence="1" type="ORF">FGRAMPH1_01T10703</name>
</gene>
<name>A0A098DDZ7_GIBZE</name>
<reference evidence="2" key="4">
    <citation type="submission" date="2017-01" db="UniProtKB">
        <authorList>
            <consortium name="EnsemblFungi"/>
        </authorList>
    </citation>
    <scope>IDENTIFICATION</scope>
    <source>
        <strain evidence="2">PH-1 / ATCC MYA-4620 / FGSC 9075 / NRRL 31084</strain>
    </source>
</reference>
<dbReference type="InParanoid" id="A0A098DDZ7"/>
<sequence length="65" mass="6785">MATNGNKVTICTSPQCHLLKLCCDEEFDSGPGLACVSARPSSTARGRAEAAGHALSLCQLLTQIH</sequence>
<evidence type="ECO:0000313" key="1">
    <source>
        <dbReference type="EMBL" id="CEF77154.1"/>
    </source>
</evidence>
<evidence type="ECO:0000313" key="3">
    <source>
        <dbReference type="Proteomes" id="UP000070720"/>
    </source>
</evidence>
<accession>A0A098DDZ7</accession>
<dbReference type="VEuPathDB" id="FungiDB:FGRAMPH1_01G10703"/>
<reference evidence="1 3" key="3">
    <citation type="journal article" date="2015" name="BMC Genomics">
        <title>The completed genome sequence of the pathogenic ascomycete fungus Fusarium graminearum.</title>
        <authorList>
            <person name="King R."/>
            <person name="Urban M."/>
            <person name="Hammond-Kosack M.C."/>
            <person name="Hassani-Pak K."/>
            <person name="Hammond-Kosack K.E."/>
        </authorList>
    </citation>
    <scope>NUCLEOTIDE SEQUENCE [LARGE SCALE GENOMIC DNA]</scope>
    <source>
        <strain evidence="3">ATCC MYA-4620 / CBS 123657 / FGSC 9075 / NRRL 31084 / PH-1</strain>
        <strain evidence="1">PH-1</strain>
    </source>
</reference>